<dbReference type="InterPro" id="IPR051397">
    <property type="entry name" value="Zn-ADH-like_protein"/>
</dbReference>
<feature type="domain" description="Alcohol dehydrogenase-like C-terminal" evidence="1">
    <location>
        <begin position="190"/>
        <end position="326"/>
    </location>
</feature>
<dbReference type="Gene3D" id="3.40.50.720">
    <property type="entry name" value="NAD(P)-binding Rossmann-like Domain"/>
    <property type="match status" value="1"/>
</dbReference>
<dbReference type="InterPro" id="IPR013154">
    <property type="entry name" value="ADH-like_N"/>
</dbReference>
<dbReference type="EMBL" id="BLJY01000001">
    <property type="protein sequence ID" value="GFF11873.1"/>
    <property type="molecule type" value="Genomic_DNA"/>
</dbReference>
<dbReference type="AlphaFoldDB" id="A0A5M3YL32"/>
<evidence type="ECO:0000313" key="4">
    <source>
        <dbReference type="Proteomes" id="UP000452235"/>
    </source>
</evidence>
<dbReference type="PANTHER" id="PTHR43677:SF4">
    <property type="entry name" value="QUINONE OXIDOREDUCTASE-LIKE PROTEIN 2"/>
    <property type="match status" value="1"/>
</dbReference>
<evidence type="ECO:0000259" key="2">
    <source>
        <dbReference type="Pfam" id="PF08240"/>
    </source>
</evidence>
<sequence length="370" mass="38960">MATHNALIFHERGRPLALETVPRPVPKAGSAVVRILAANIVPYMNEVLDGTRPYPLSLPMTPGNSAIGRVFEVGPDAVSLTPGQLVFCDATIRARDSPSTAILHGLHGGSPAARKLMDGEWRDASYAEYASFPLENLFPLNEDVLVRSMGYSFAELALMSVFLVPFGGLSEVDVRPGEVVVIAPATGRFGGAAVGMALAMGATVVAAGRNTDALAALRSIHAACGQRLRTVTVTSDLARNSELFREAAGGEGADAYLDFSPPAVTSSALLAAGVGALRPFGRCIIMGGYGGNIEVPYIEVMLKSLRLQGRFMYSREHVERLVKMVEAGVLPLGEKAGVSQTEEFGLAAAEDALKVAAERSGWGGHVVFTP</sequence>
<comment type="caution">
    <text evidence="3">The sequence shown here is derived from an EMBL/GenBank/DDBJ whole genome shotgun (WGS) entry which is preliminary data.</text>
</comment>
<dbReference type="GO" id="GO:0016491">
    <property type="term" value="F:oxidoreductase activity"/>
    <property type="evidence" value="ECO:0007669"/>
    <property type="project" value="TreeGrafter"/>
</dbReference>
<protein>
    <submittedName>
        <fullName evidence="3">Isopropanol dehydrogenase</fullName>
    </submittedName>
</protein>
<dbReference type="InterPro" id="IPR013149">
    <property type="entry name" value="ADH-like_C"/>
</dbReference>
<dbReference type="Pfam" id="PF08240">
    <property type="entry name" value="ADH_N"/>
    <property type="match status" value="1"/>
</dbReference>
<keyword evidence="4" id="KW-1185">Reference proteome</keyword>
<dbReference type="SUPFAM" id="SSF50129">
    <property type="entry name" value="GroES-like"/>
    <property type="match status" value="1"/>
</dbReference>
<dbReference type="InterPro" id="IPR011032">
    <property type="entry name" value="GroES-like_sf"/>
</dbReference>
<gene>
    <name evidence="3" type="ORF">ATEIFO6365_0001009300</name>
</gene>
<dbReference type="OrthoDB" id="5407715at2759"/>
<feature type="domain" description="Alcohol dehydrogenase-like N-terminal" evidence="2">
    <location>
        <begin position="28"/>
        <end position="141"/>
    </location>
</feature>
<dbReference type="GO" id="GO:0005739">
    <property type="term" value="C:mitochondrion"/>
    <property type="evidence" value="ECO:0007669"/>
    <property type="project" value="TreeGrafter"/>
</dbReference>
<dbReference type="PANTHER" id="PTHR43677">
    <property type="entry name" value="SHORT-CHAIN DEHYDROGENASE/REDUCTASE"/>
    <property type="match status" value="1"/>
</dbReference>
<dbReference type="InterPro" id="IPR036291">
    <property type="entry name" value="NAD(P)-bd_dom_sf"/>
</dbReference>
<evidence type="ECO:0000313" key="3">
    <source>
        <dbReference type="EMBL" id="GFF11873.1"/>
    </source>
</evidence>
<organism evidence="3 4">
    <name type="scientific">Aspergillus terreus</name>
    <dbReference type="NCBI Taxonomy" id="33178"/>
    <lineage>
        <taxon>Eukaryota</taxon>
        <taxon>Fungi</taxon>
        <taxon>Dikarya</taxon>
        <taxon>Ascomycota</taxon>
        <taxon>Pezizomycotina</taxon>
        <taxon>Eurotiomycetes</taxon>
        <taxon>Eurotiomycetidae</taxon>
        <taxon>Eurotiales</taxon>
        <taxon>Aspergillaceae</taxon>
        <taxon>Aspergillus</taxon>
        <taxon>Aspergillus subgen. Circumdati</taxon>
    </lineage>
</organism>
<dbReference type="Gene3D" id="3.90.180.10">
    <property type="entry name" value="Medium-chain alcohol dehydrogenases, catalytic domain"/>
    <property type="match status" value="1"/>
</dbReference>
<proteinExistence type="predicted"/>
<dbReference type="Pfam" id="PF00107">
    <property type="entry name" value="ADH_zinc_N"/>
    <property type="match status" value="1"/>
</dbReference>
<dbReference type="Proteomes" id="UP000452235">
    <property type="component" value="Unassembled WGS sequence"/>
</dbReference>
<name>A0A5M3YL32_ASPTE</name>
<dbReference type="SUPFAM" id="SSF51735">
    <property type="entry name" value="NAD(P)-binding Rossmann-fold domains"/>
    <property type="match status" value="1"/>
</dbReference>
<evidence type="ECO:0000259" key="1">
    <source>
        <dbReference type="Pfam" id="PF00107"/>
    </source>
</evidence>
<reference evidence="3 4" key="1">
    <citation type="submission" date="2020-01" db="EMBL/GenBank/DDBJ databases">
        <title>Aspergillus terreus IFO 6365 whole genome shotgun sequence.</title>
        <authorList>
            <person name="Kanamasa S."/>
            <person name="Takahashi H."/>
        </authorList>
    </citation>
    <scope>NUCLEOTIDE SEQUENCE [LARGE SCALE GENOMIC DNA]</scope>
    <source>
        <strain evidence="3 4">IFO 6365</strain>
    </source>
</reference>
<dbReference type="CDD" id="cd05188">
    <property type="entry name" value="MDR"/>
    <property type="match status" value="1"/>
</dbReference>
<accession>A0A5M3YL32</accession>